<evidence type="ECO:0000313" key="1">
    <source>
        <dbReference type="EMBL" id="PAV68841.1"/>
    </source>
</evidence>
<dbReference type="EMBL" id="LIAE01009679">
    <property type="protein sequence ID" value="PAV68841.1"/>
    <property type="molecule type" value="Genomic_DNA"/>
</dbReference>
<dbReference type="Proteomes" id="UP000218231">
    <property type="component" value="Unassembled WGS sequence"/>
</dbReference>
<gene>
    <name evidence="1" type="ORF">WR25_01818</name>
</gene>
<sequence length="333" mass="35928">MQQGLERGQQEHEQGHVMLPGERLELGNQAWLEVHRQARALILLHHRARAIGGQLEDRLCAAQARLPVVELTLLLTGFHPLALPGRVVGVLEGQRRQLRGLTVQMAFIAAHQFVDQDRHRPAVGNDMVQDQYQHMLVGGQAQQAGAQQRAVFQVERLAYLLLDPGLHAGFVQNGRGNVQRRFQPRMHHLLGTVALLAEGSAQGFVTGDQRGEAAAQCLDIQLALQAQGRRDVVGSAGRFQLPEEPLALLGVGQGQRLVAVNDAERRCLAGRTLAGGLGEGLQVGGFEQAAQRDFHIQALADPRGHLGGQQRVAADTSAQIAASCCSSAVRGAT</sequence>
<protein>
    <submittedName>
        <fullName evidence="1">Uncharacterized protein</fullName>
    </submittedName>
</protein>
<proteinExistence type="predicted"/>
<dbReference type="AlphaFoldDB" id="A0A2A2K4K2"/>
<accession>A0A2A2K4K2</accession>
<dbReference type="AntiFam" id="ANF00178">
    <property type="entry name" value="Shadow ORF (opposite dhbF)"/>
</dbReference>
<evidence type="ECO:0000313" key="2">
    <source>
        <dbReference type="Proteomes" id="UP000218231"/>
    </source>
</evidence>
<name>A0A2A2K4K2_9BILA</name>
<organism evidence="1 2">
    <name type="scientific">Diploscapter pachys</name>
    <dbReference type="NCBI Taxonomy" id="2018661"/>
    <lineage>
        <taxon>Eukaryota</taxon>
        <taxon>Metazoa</taxon>
        <taxon>Ecdysozoa</taxon>
        <taxon>Nematoda</taxon>
        <taxon>Chromadorea</taxon>
        <taxon>Rhabditida</taxon>
        <taxon>Rhabditina</taxon>
        <taxon>Rhabditomorpha</taxon>
        <taxon>Rhabditoidea</taxon>
        <taxon>Rhabditidae</taxon>
        <taxon>Diploscapter</taxon>
    </lineage>
</organism>
<keyword evidence="2" id="KW-1185">Reference proteome</keyword>
<reference evidence="1 2" key="1">
    <citation type="journal article" date="2017" name="Curr. Biol.">
        <title>Genome architecture and evolution of a unichromosomal asexual nematode.</title>
        <authorList>
            <person name="Fradin H."/>
            <person name="Zegar C."/>
            <person name="Gutwein M."/>
            <person name="Lucas J."/>
            <person name="Kovtun M."/>
            <person name="Corcoran D."/>
            <person name="Baugh L.R."/>
            <person name="Kiontke K."/>
            <person name="Gunsalus K."/>
            <person name="Fitch D.H."/>
            <person name="Piano F."/>
        </authorList>
    </citation>
    <scope>NUCLEOTIDE SEQUENCE [LARGE SCALE GENOMIC DNA]</scope>
    <source>
        <strain evidence="1">PF1309</strain>
    </source>
</reference>
<comment type="caution">
    <text evidence="1">The sequence shown here is derived from an EMBL/GenBank/DDBJ whole genome shotgun (WGS) entry which is preliminary data.</text>
</comment>